<name>A0A8X6U4G5_NEPPI</name>
<keyword evidence="2" id="KW-1185">Reference proteome</keyword>
<gene>
    <name evidence="1" type="ORF">NPIL_19691</name>
</gene>
<sequence>MQKPDDDSNESASFDVSLTIPRLQRALFTTLNNASADVIDGNKTCGIPEVFSHVQIRVLDTKIRTDTFVTFCVDSKAQSVGKWLGPHTDRGCICRR</sequence>
<accession>A0A8X6U4G5</accession>
<organism evidence="1 2">
    <name type="scientific">Nephila pilipes</name>
    <name type="common">Giant wood spider</name>
    <name type="synonym">Nephila maculata</name>
    <dbReference type="NCBI Taxonomy" id="299642"/>
    <lineage>
        <taxon>Eukaryota</taxon>
        <taxon>Metazoa</taxon>
        <taxon>Ecdysozoa</taxon>
        <taxon>Arthropoda</taxon>
        <taxon>Chelicerata</taxon>
        <taxon>Arachnida</taxon>
        <taxon>Araneae</taxon>
        <taxon>Araneomorphae</taxon>
        <taxon>Entelegynae</taxon>
        <taxon>Araneoidea</taxon>
        <taxon>Nephilidae</taxon>
        <taxon>Nephila</taxon>
    </lineage>
</organism>
<proteinExistence type="predicted"/>
<evidence type="ECO:0000313" key="2">
    <source>
        <dbReference type="Proteomes" id="UP000887013"/>
    </source>
</evidence>
<evidence type="ECO:0000313" key="1">
    <source>
        <dbReference type="EMBL" id="GFT77493.1"/>
    </source>
</evidence>
<protein>
    <submittedName>
        <fullName evidence="1">Uncharacterized protein</fullName>
    </submittedName>
</protein>
<dbReference type="EMBL" id="BMAW01071313">
    <property type="protein sequence ID" value="GFT77493.1"/>
    <property type="molecule type" value="Genomic_DNA"/>
</dbReference>
<reference evidence="1" key="1">
    <citation type="submission" date="2020-08" db="EMBL/GenBank/DDBJ databases">
        <title>Multicomponent nature underlies the extraordinary mechanical properties of spider dragline silk.</title>
        <authorList>
            <person name="Kono N."/>
            <person name="Nakamura H."/>
            <person name="Mori M."/>
            <person name="Yoshida Y."/>
            <person name="Ohtoshi R."/>
            <person name="Malay A.D."/>
            <person name="Moran D.A.P."/>
            <person name="Tomita M."/>
            <person name="Numata K."/>
            <person name="Arakawa K."/>
        </authorList>
    </citation>
    <scope>NUCLEOTIDE SEQUENCE</scope>
</reference>
<dbReference type="AlphaFoldDB" id="A0A8X6U4G5"/>
<dbReference type="Proteomes" id="UP000887013">
    <property type="component" value="Unassembled WGS sequence"/>
</dbReference>
<comment type="caution">
    <text evidence="1">The sequence shown here is derived from an EMBL/GenBank/DDBJ whole genome shotgun (WGS) entry which is preliminary data.</text>
</comment>